<dbReference type="EMBL" id="LK028619">
    <property type="protein sequence ID" value="CDS24765.1"/>
    <property type="molecule type" value="Genomic_DNA"/>
</dbReference>
<evidence type="ECO:0000313" key="1">
    <source>
        <dbReference type="EMBL" id="CDS24765.1"/>
    </source>
</evidence>
<reference evidence="1" key="2">
    <citation type="submission" date="2014-06" db="EMBL/GenBank/DDBJ databases">
        <authorList>
            <person name="Aslett M."/>
        </authorList>
    </citation>
    <scope>NUCLEOTIDE SEQUENCE</scope>
</reference>
<evidence type="ECO:0000313" key="3">
    <source>
        <dbReference type="WBParaSite" id="EgrG_000321700"/>
    </source>
</evidence>
<dbReference type="AlphaFoldDB" id="A0A068WX79"/>
<proteinExistence type="predicted"/>
<protein>
    <submittedName>
        <fullName evidence="1 3">Uncharacterized protein</fullName>
    </submittedName>
</protein>
<dbReference type="WBParaSite" id="EgrG_000321700">
    <property type="protein sequence ID" value="EgrG_000321700"/>
    <property type="gene ID" value="EgrG_000321700"/>
</dbReference>
<sequence length="291" mass="33539">MHFRHGSSRQICARFASEVGKVAKRGLRDPSVRHPLRIDGMCVCRQQRFHKTATVTKSSFSMPQFNCSKMIRLMCSNPKEALADCSEDCEDETVKRGAHRPWGRRGTKEAINWRSEQHTPILRTDVPAEERQMSGLKGSCKVLASAQMSRLPIRENVLHCAVFCHVVLVTQSKEHLLQSPTHLRMSFQLLAPMSSSQSLHVLGTSMWESQDPFTTPSSHSHLQVEQNVKEHLNQPMSGHLDVQRIPHNQRPFTDGVGGEGEEVECMRWHLPWWSGWPVWCWRRQSWWWCQN</sequence>
<reference evidence="1 2" key="1">
    <citation type="journal article" date="2013" name="Nature">
        <title>The genomes of four tapeworm species reveal adaptations to parasitism.</title>
        <authorList>
            <person name="Tsai I.J."/>
            <person name="Zarowiecki M."/>
            <person name="Holroyd N."/>
            <person name="Garciarrubio A."/>
            <person name="Sanchez-Flores A."/>
            <person name="Brooks K.L."/>
            <person name="Tracey A."/>
            <person name="Bobes R.J."/>
            <person name="Fragoso G."/>
            <person name="Sciutto E."/>
            <person name="Aslett M."/>
            <person name="Beasley H."/>
            <person name="Bennett H.M."/>
            <person name="Cai J."/>
            <person name="Camicia F."/>
            <person name="Clark R."/>
            <person name="Cucher M."/>
            <person name="De Silva N."/>
            <person name="Day T.A."/>
            <person name="Deplazes P."/>
            <person name="Estrada K."/>
            <person name="Fernandez C."/>
            <person name="Holland P.W."/>
            <person name="Hou J."/>
            <person name="Hu S."/>
            <person name="Huckvale T."/>
            <person name="Hung S.S."/>
            <person name="Kamenetzky L."/>
            <person name="Keane J.A."/>
            <person name="Kiss F."/>
            <person name="Koziol U."/>
            <person name="Lambert O."/>
            <person name="Liu K."/>
            <person name="Luo X."/>
            <person name="Luo Y."/>
            <person name="Macchiaroli N."/>
            <person name="Nichol S."/>
            <person name="Paps J."/>
            <person name="Parkinson J."/>
            <person name="Pouchkina-Stantcheva N."/>
            <person name="Riddiford N."/>
            <person name="Rosenzvit M."/>
            <person name="Salinas G."/>
            <person name="Wasmuth J.D."/>
            <person name="Zamanian M."/>
            <person name="Zheng Y."/>
            <person name="Cai X."/>
            <person name="Soberon X."/>
            <person name="Olson P.D."/>
            <person name="Laclette J.P."/>
            <person name="Brehm K."/>
            <person name="Berriman M."/>
            <person name="Garciarrubio A."/>
            <person name="Bobes R.J."/>
            <person name="Fragoso G."/>
            <person name="Sanchez-Flores A."/>
            <person name="Estrada K."/>
            <person name="Cevallos M.A."/>
            <person name="Morett E."/>
            <person name="Gonzalez V."/>
            <person name="Portillo T."/>
            <person name="Ochoa-Leyva A."/>
            <person name="Jose M.V."/>
            <person name="Sciutto E."/>
            <person name="Landa A."/>
            <person name="Jimenez L."/>
            <person name="Valdes V."/>
            <person name="Carrero J.C."/>
            <person name="Larralde C."/>
            <person name="Morales-Montor J."/>
            <person name="Limon-Lason J."/>
            <person name="Soberon X."/>
            <person name="Laclette J.P."/>
        </authorList>
    </citation>
    <scope>NUCLEOTIDE SEQUENCE [LARGE SCALE GENOMIC DNA]</scope>
</reference>
<dbReference type="Proteomes" id="UP000492820">
    <property type="component" value="Unassembled WGS sequence"/>
</dbReference>
<name>A0A068WX79_ECHGR</name>
<evidence type="ECO:0000313" key="2">
    <source>
        <dbReference type="Proteomes" id="UP000492820"/>
    </source>
</evidence>
<reference evidence="3" key="3">
    <citation type="submission" date="2020-10" db="UniProtKB">
        <authorList>
            <consortium name="WormBaseParasite"/>
        </authorList>
    </citation>
    <scope>IDENTIFICATION</scope>
</reference>
<organism evidence="1">
    <name type="scientific">Echinococcus granulosus</name>
    <name type="common">Hydatid tapeworm</name>
    <dbReference type="NCBI Taxonomy" id="6210"/>
    <lineage>
        <taxon>Eukaryota</taxon>
        <taxon>Metazoa</taxon>
        <taxon>Spiralia</taxon>
        <taxon>Lophotrochozoa</taxon>
        <taxon>Platyhelminthes</taxon>
        <taxon>Cestoda</taxon>
        <taxon>Eucestoda</taxon>
        <taxon>Cyclophyllidea</taxon>
        <taxon>Taeniidae</taxon>
        <taxon>Echinococcus</taxon>
        <taxon>Echinococcus granulosus group</taxon>
    </lineage>
</organism>
<accession>A0A068WX79</accession>
<gene>
    <name evidence="1" type="ORF">EgrG_000321700</name>
</gene>